<dbReference type="GO" id="GO:0005886">
    <property type="term" value="C:plasma membrane"/>
    <property type="evidence" value="ECO:0007669"/>
    <property type="project" value="UniProtKB-SubCell"/>
</dbReference>
<feature type="transmembrane region" description="Helical" evidence="7">
    <location>
        <begin position="42"/>
        <end position="64"/>
    </location>
</feature>
<comment type="subcellular location">
    <subcellularLocation>
        <location evidence="1">Cell membrane</location>
        <topology evidence="1">Multi-pass membrane protein</topology>
    </subcellularLocation>
</comment>
<feature type="transmembrane region" description="Helical" evidence="7">
    <location>
        <begin position="76"/>
        <end position="100"/>
    </location>
</feature>
<keyword evidence="5 7" id="KW-1133">Transmembrane helix</keyword>
<sequence>MRRIFNLNNVTLLIGLALLIWLISQYNFSAAIRQIENAKPIFLIYAFIAFLVFPLLKFIPWYYVLHKLGIKLRRTINLLTMYAFFGLAIIPAAAGQFVILKDLERFKKKYKYFSGNIILSLTLSNFLSVSVMALITAVIVSKYVVYAIAVVAVAYAIASILGLRKTNDLMLEISKKFRFLRRLVKYLEKMKSNSALSQKDILYEVLAFFPTIVVEGSLIFFILLAFNQNISFAMSLFIFSFSAVIGFISMIPFGIGSMDAVAITLLLANGVPGVISISTVVIFRIFNTILPTGTGYGIFAFLKDRK</sequence>
<dbReference type="NCBIfam" id="TIGR00374">
    <property type="entry name" value="flippase-like domain"/>
    <property type="match status" value="1"/>
</dbReference>
<dbReference type="PANTHER" id="PTHR39087">
    <property type="entry name" value="UPF0104 MEMBRANE PROTEIN MJ1595"/>
    <property type="match status" value="1"/>
</dbReference>
<feature type="transmembrane region" description="Helical" evidence="7">
    <location>
        <begin position="201"/>
        <end position="226"/>
    </location>
</feature>
<evidence type="ECO:0000313" key="8">
    <source>
        <dbReference type="EMBL" id="MBE5728583.1"/>
    </source>
</evidence>
<gene>
    <name evidence="8" type="ORF">IHE51_01865</name>
</gene>
<feature type="transmembrane region" description="Helical" evidence="7">
    <location>
        <begin position="143"/>
        <end position="163"/>
    </location>
</feature>
<feature type="transmembrane region" description="Helical" evidence="7">
    <location>
        <begin position="260"/>
        <end position="286"/>
    </location>
</feature>
<comment type="similarity">
    <text evidence="2">Belongs to the UPF0104 family.</text>
</comment>
<keyword evidence="6 7" id="KW-0472">Membrane</keyword>
<proteinExistence type="inferred from homology"/>
<protein>
    <submittedName>
        <fullName evidence="8">Flippase-like domain-containing protein</fullName>
    </submittedName>
</protein>
<evidence type="ECO:0000256" key="7">
    <source>
        <dbReference type="SAM" id="Phobius"/>
    </source>
</evidence>
<dbReference type="PANTHER" id="PTHR39087:SF2">
    <property type="entry name" value="UPF0104 MEMBRANE PROTEIN MJ1595"/>
    <property type="match status" value="1"/>
</dbReference>
<keyword evidence="4 7" id="KW-0812">Transmembrane</keyword>
<dbReference type="InterPro" id="IPR022791">
    <property type="entry name" value="L-PG_synthase/AglD"/>
</dbReference>
<dbReference type="AlphaFoldDB" id="A0A8T3UT86"/>
<evidence type="ECO:0000313" key="9">
    <source>
        <dbReference type="Proteomes" id="UP000718571"/>
    </source>
</evidence>
<accession>A0A8T3UT86</accession>
<evidence type="ECO:0000256" key="6">
    <source>
        <dbReference type="ARBA" id="ARBA00023136"/>
    </source>
</evidence>
<evidence type="ECO:0000256" key="2">
    <source>
        <dbReference type="ARBA" id="ARBA00011061"/>
    </source>
</evidence>
<keyword evidence="3" id="KW-1003">Cell membrane</keyword>
<comment type="caution">
    <text evidence="8">The sequence shown here is derived from an EMBL/GenBank/DDBJ whole genome shotgun (WGS) entry which is preliminary data.</text>
</comment>
<evidence type="ECO:0000256" key="5">
    <source>
        <dbReference type="ARBA" id="ARBA00022989"/>
    </source>
</evidence>
<organism evidence="8 9">
    <name type="scientific">Candidatus Acidifodinimicrobium mancum</name>
    <dbReference type="NCBI Taxonomy" id="2898728"/>
    <lineage>
        <taxon>Archaea</taxon>
        <taxon>Candidatus Parvarchaeota</taxon>
        <taxon>Candidatus Acidifodinimicrobiaceae</taxon>
        <taxon>Candidatus Acidifodinimicrobium</taxon>
    </lineage>
</organism>
<feature type="transmembrane region" description="Helical" evidence="7">
    <location>
        <begin position="232"/>
        <end position="253"/>
    </location>
</feature>
<feature type="transmembrane region" description="Helical" evidence="7">
    <location>
        <begin position="12"/>
        <end position="30"/>
    </location>
</feature>
<evidence type="ECO:0000256" key="3">
    <source>
        <dbReference type="ARBA" id="ARBA00022475"/>
    </source>
</evidence>
<feature type="transmembrane region" description="Helical" evidence="7">
    <location>
        <begin position="112"/>
        <end position="137"/>
    </location>
</feature>
<name>A0A8T3UT86_9ARCH</name>
<dbReference type="Pfam" id="PF03706">
    <property type="entry name" value="LPG_synthase_TM"/>
    <property type="match status" value="1"/>
</dbReference>
<reference evidence="8 9" key="1">
    <citation type="submission" date="2020-09" db="EMBL/GenBank/DDBJ databases">
        <title>Genomic characterization of a novel Parvarchaeota family in acid mine drainage sediments.</title>
        <authorList>
            <person name="Luo Z.-H."/>
        </authorList>
    </citation>
    <scope>NUCLEOTIDE SEQUENCE [LARGE SCALE GENOMIC DNA]</scope>
    <source>
        <strain evidence="8">MAS1_bins.189</strain>
    </source>
</reference>
<dbReference type="Proteomes" id="UP000718571">
    <property type="component" value="Unassembled WGS sequence"/>
</dbReference>
<dbReference type="EMBL" id="JADFAR010000023">
    <property type="protein sequence ID" value="MBE5728583.1"/>
    <property type="molecule type" value="Genomic_DNA"/>
</dbReference>
<evidence type="ECO:0000256" key="1">
    <source>
        <dbReference type="ARBA" id="ARBA00004651"/>
    </source>
</evidence>
<evidence type="ECO:0000256" key="4">
    <source>
        <dbReference type="ARBA" id="ARBA00022692"/>
    </source>
</evidence>